<evidence type="ECO:0000259" key="1">
    <source>
        <dbReference type="Pfam" id="PF00144"/>
    </source>
</evidence>
<dbReference type="InterPro" id="IPR050491">
    <property type="entry name" value="AmpC-like"/>
</dbReference>
<dbReference type="EMBL" id="VSWD01000010">
    <property type="protein sequence ID" value="KAK3091642.1"/>
    <property type="molecule type" value="Genomic_DNA"/>
</dbReference>
<protein>
    <recommendedName>
        <fullName evidence="1">Beta-lactamase-related domain-containing protein</fullName>
    </recommendedName>
</protein>
<evidence type="ECO:0000313" key="2">
    <source>
        <dbReference type="EMBL" id="KAK3091642.1"/>
    </source>
</evidence>
<dbReference type="InterPro" id="IPR001466">
    <property type="entry name" value="Beta-lactam-related"/>
</dbReference>
<dbReference type="AlphaFoldDB" id="A0AA88XWF6"/>
<accession>A0AA88XWF6</accession>
<comment type="caution">
    <text evidence="2">The sequence shown here is derived from an EMBL/GenBank/DDBJ whole genome shotgun (WGS) entry which is preliminary data.</text>
</comment>
<dbReference type="PANTHER" id="PTHR46825:SF15">
    <property type="entry name" value="BETA-LACTAMASE-RELATED DOMAIN-CONTAINING PROTEIN"/>
    <property type="match status" value="1"/>
</dbReference>
<feature type="domain" description="Beta-lactamase-related" evidence="1">
    <location>
        <begin position="29"/>
        <end position="130"/>
    </location>
</feature>
<sequence length="469" mass="52638">MSPHRKRVLLSVKQQCVLEVLCILSCHHKNPALSLSVVKGNTILLSEGFGKHNIQRSSGVKNTTLFSLASLSKAFAATALVDQLEKHGYSINNLPKQYLGEEFRFSNKESSDYASLRDLLSHQMGVPEHNFIRFNTNITRKSIKERWGDFCGSGCVVSNANDMAKWMLFHLNGGKNMKGQQVVSEEALSQIYTSQNPIVSSTMRKYFSKPNIPVTLATYDYAFGWETGIYRGYRILRHTGTTWGYSSMITLFPTEGVGIFTSMTGSDDHYLYRTAIQSYLADITLGLVPWLSKSTLCSFPQPWINADIMPQNKISRVDKEITCNEICGIYENKAYGNLVIHSENDSLIMTYGFGQWILSQSSQAVLSGQGKEEITCNEICGIYENKAYGNLVIHSENDSLIMTYGFGQWILSQSSQAVLSGQGKGLLKGIFDLFEVEFGKDQKTSSVATFIKLWDFERLSPPVFYRKRG</sequence>
<dbReference type="SUPFAM" id="SSF56601">
    <property type="entry name" value="beta-lactamase/transpeptidase-like"/>
    <property type="match status" value="1"/>
</dbReference>
<organism evidence="2 3">
    <name type="scientific">Pinctada imbricata</name>
    <name type="common">Atlantic pearl-oyster</name>
    <name type="synonym">Pinctada martensii</name>
    <dbReference type="NCBI Taxonomy" id="66713"/>
    <lineage>
        <taxon>Eukaryota</taxon>
        <taxon>Metazoa</taxon>
        <taxon>Spiralia</taxon>
        <taxon>Lophotrochozoa</taxon>
        <taxon>Mollusca</taxon>
        <taxon>Bivalvia</taxon>
        <taxon>Autobranchia</taxon>
        <taxon>Pteriomorphia</taxon>
        <taxon>Pterioida</taxon>
        <taxon>Pterioidea</taxon>
        <taxon>Pteriidae</taxon>
        <taxon>Pinctada</taxon>
    </lineage>
</organism>
<reference evidence="2" key="1">
    <citation type="submission" date="2019-08" db="EMBL/GenBank/DDBJ databases">
        <title>The improved chromosome-level genome for the pearl oyster Pinctada fucata martensii using PacBio sequencing and Hi-C.</title>
        <authorList>
            <person name="Zheng Z."/>
        </authorList>
    </citation>
    <scope>NUCLEOTIDE SEQUENCE</scope>
    <source>
        <strain evidence="2">ZZ-2019</strain>
        <tissue evidence="2">Adductor muscle</tissue>
    </source>
</reference>
<dbReference type="Gene3D" id="3.40.710.10">
    <property type="entry name" value="DD-peptidase/beta-lactamase superfamily"/>
    <property type="match status" value="2"/>
</dbReference>
<proteinExistence type="predicted"/>
<name>A0AA88XWF6_PINIB</name>
<feature type="domain" description="Beta-lactamase-related" evidence="1">
    <location>
        <begin position="149"/>
        <end position="266"/>
    </location>
</feature>
<dbReference type="Pfam" id="PF00144">
    <property type="entry name" value="Beta-lactamase"/>
    <property type="match status" value="2"/>
</dbReference>
<keyword evidence="3" id="KW-1185">Reference proteome</keyword>
<gene>
    <name evidence="2" type="ORF">FSP39_021486</name>
</gene>
<dbReference type="PANTHER" id="PTHR46825">
    <property type="entry name" value="D-ALANYL-D-ALANINE-CARBOXYPEPTIDASE/ENDOPEPTIDASE AMPH"/>
    <property type="match status" value="1"/>
</dbReference>
<dbReference type="InterPro" id="IPR012338">
    <property type="entry name" value="Beta-lactam/transpept-like"/>
</dbReference>
<evidence type="ECO:0000313" key="3">
    <source>
        <dbReference type="Proteomes" id="UP001186944"/>
    </source>
</evidence>
<dbReference type="Proteomes" id="UP001186944">
    <property type="component" value="Unassembled WGS sequence"/>
</dbReference>